<dbReference type="EMBL" id="MN090155">
    <property type="protein sequence ID" value="QDH94268.1"/>
    <property type="molecule type" value="Genomic_DNA"/>
</dbReference>
<evidence type="ECO:0000313" key="1">
    <source>
        <dbReference type="EMBL" id="QDH94268.1"/>
    </source>
</evidence>
<reference evidence="1 2" key="1">
    <citation type="submission" date="2019-06" db="EMBL/GenBank/DDBJ databases">
        <title>Complete genome sequence of the virus isoalte vB_EcoS_PHB17 infecting Shiga toxin-producing Escherichia.</title>
        <authorList>
            <person name="Chen Y."/>
            <person name="Qian P."/>
            <person name="Song J."/>
            <person name="Li X."/>
        </authorList>
    </citation>
    <scope>NUCLEOTIDE SEQUENCE [LARGE SCALE GENOMIC DNA]</scope>
</reference>
<name>A0A514DKR7_9CAUD</name>
<dbReference type="KEGG" id="vg:65053088"/>
<proteinExistence type="predicted"/>
<dbReference type="Proteomes" id="UP000315658">
    <property type="component" value="Segment"/>
</dbReference>
<accession>A0A514DKR7</accession>
<keyword evidence="2" id="KW-1185">Reference proteome</keyword>
<sequence>MHSSKRNKENRMIIYSKSAFDAAQSIARDAVEGKSENGFEFDWSAAMVMLRVAYGHYPLDFAEKYYREG</sequence>
<organism evidence="1 2">
    <name type="scientific">Escherichia phage vB_EcoS_PHB17</name>
    <dbReference type="NCBI Taxonomy" id="2591407"/>
    <lineage>
        <taxon>Viruses</taxon>
        <taxon>Duplodnaviria</taxon>
        <taxon>Heunggongvirae</taxon>
        <taxon>Uroviricota</taxon>
        <taxon>Caudoviricetes</taxon>
        <taxon>Drexlerviridae</taxon>
        <taxon>Tempevirinae</taxon>
        <taxon>Baihuvirus</taxon>
        <taxon>Baihuvirus PHB17</taxon>
        <taxon>Changchunvirus PHB17</taxon>
    </lineage>
</organism>
<dbReference type="GeneID" id="65053088"/>
<dbReference type="RefSeq" id="YP_010064634.1">
    <property type="nucleotide sequence ID" value="NC_054892.1"/>
</dbReference>
<protein>
    <submittedName>
        <fullName evidence="1">Uncharacterized protein</fullName>
    </submittedName>
</protein>
<evidence type="ECO:0000313" key="2">
    <source>
        <dbReference type="Proteomes" id="UP000315658"/>
    </source>
</evidence>